<dbReference type="EMBL" id="BQKI01000009">
    <property type="protein sequence ID" value="GJN03117.1"/>
    <property type="molecule type" value="Genomic_DNA"/>
</dbReference>
<proteinExistence type="predicted"/>
<dbReference type="AlphaFoldDB" id="A0AAV5CYW9"/>
<keyword evidence="1" id="KW-0732">Signal</keyword>
<gene>
    <name evidence="2" type="primary">ga20526</name>
    <name evidence="2" type="ORF">PR202_ga20526</name>
</gene>
<name>A0AAV5CYW9_ELECO</name>
<reference evidence="2" key="1">
    <citation type="journal article" date="2018" name="DNA Res.">
        <title>Multiple hybrid de novo genome assembly of finger millet, an orphan allotetraploid crop.</title>
        <authorList>
            <person name="Hatakeyama M."/>
            <person name="Aluri S."/>
            <person name="Balachadran M.T."/>
            <person name="Sivarajan S.R."/>
            <person name="Patrignani A."/>
            <person name="Gruter S."/>
            <person name="Poveda L."/>
            <person name="Shimizu-Inatsugi R."/>
            <person name="Baeten J."/>
            <person name="Francoijs K.J."/>
            <person name="Nataraja K.N."/>
            <person name="Reddy Y.A.N."/>
            <person name="Phadnis S."/>
            <person name="Ravikumar R.L."/>
            <person name="Schlapbach R."/>
            <person name="Sreeman S.M."/>
            <person name="Shimizu K.K."/>
        </authorList>
    </citation>
    <scope>NUCLEOTIDE SEQUENCE</scope>
</reference>
<evidence type="ECO:0000313" key="2">
    <source>
        <dbReference type="EMBL" id="GJN03117.1"/>
    </source>
</evidence>
<sequence length="63" mass="7255">MTRMLHSAEHLLVIFLVMLSQCMLSFSHHHPNQNQVNSNLTLVDDIDIVSYGLLAYLFHLYIG</sequence>
<accession>A0AAV5CYW9</accession>
<organism evidence="2 3">
    <name type="scientific">Eleusine coracana subsp. coracana</name>
    <dbReference type="NCBI Taxonomy" id="191504"/>
    <lineage>
        <taxon>Eukaryota</taxon>
        <taxon>Viridiplantae</taxon>
        <taxon>Streptophyta</taxon>
        <taxon>Embryophyta</taxon>
        <taxon>Tracheophyta</taxon>
        <taxon>Spermatophyta</taxon>
        <taxon>Magnoliopsida</taxon>
        <taxon>Liliopsida</taxon>
        <taxon>Poales</taxon>
        <taxon>Poaceae</taxon>
        <taxon>PACMAD clade</taxon>
        <taxon>Chloridoideae</taxon>
        <taxon>Cynodonteae</taxon>
        <taxon>Eleusininae</taxon>
        <taxon>Eleusine</taxon>
    </lineage>
</organism>
<dbReference type="Proteomes" id="UP001054889">
    <property type="component" value="Unassembled WGS sequence"/>
</dbReference>
<keyword evidence="3" id="KW-1185">Reference proteome</keyword>
<reference evidence="2" key="2">
    <citation type="submission" date="2021-12" db="EMBL/GenBank/DDBJ databases">
        <title>Resequencing data analysis of finger millet.</title>
        <authorList>
            <person name="Hatakeyama M."/>
            <person name="Aluri S."/>
            <person name="Balachadran M.T."/>
            <person name="Sivarajan S.R."/>
            <person name="Poveda L."/>
            <person name="Shimizu-Inatsugi R."/>
            <person name="Schlapbach R."/>
            <person name="Sreeman S.M."/>
            <person name="Shimizu K.K."/>
        </authorList>
    </citation>
    <scope>NUCLEOTIDE SEQUENCE</scope>
</reference>
<protein>
    <submittedName>
        <fullName evidence="2">Uncharacterized protein</fullName>
    </submittedName>
</protein>
<comment type="caution">
    <text evidence="2">The sequence shown here is derived from an EMBL/GenBank/DDBJ whole genome shotgun (WGS) entry which is preliminary data.</text>
</comment>
<evidence type="ECO:0000313" key="3">
    <source>
        <dbReference type="Proteomes" id="UP001054889"/>
    </source>
</evidence>
<feature type="signal peptide" evidence="1">
    <location>
        <begin position="1"/>
        <end position="27"/>
    </location>
</feature>
<feature type="chain" id="PRO_5043551407" evidence="1">
    <location>
        <begin position="28"/>
        <end position="63"/>
    </location>
</feature>
<evidence type="ECO:0000256" key="1">
    <source>
        <dbReference type="SAM" id="SignalP"/>
    </source>
</evidence>